<gene>
    <name evidence="2" type="ORF">EP164_00015</name>
</gene>
<name>A0A5C4RLW5_PHOLU</name>
<sequence>MDNHQISDWIASLVSSVTETGISCINMIVDQSGGKFPLIPALKSFSSEMDWCSLFQGLPEEIVTDKAPILIRIDLTQPVQRQWMNEIMMRLGGKPMLLVLCSSWPFERLSQYLIQCVDAACAGKGGILRFYDPRIFPVLFSHVLDKEQQQQFLRPALFWSWLDRDGVPHVIWREGHTGPVNETFQKIDLTDEQLEHLLCVSDAHILMLRLSSQVEYSEFSCEQLFNSCYALMVEASDKDILLDHDRESFVIKHLKSKLSPIVKE</sequence>
<evidence type="ECO:0000313" key="3">
    <source>
        <dbReference type="Proteomes" id="UP000307592"/>
    </source>
</evidence>
<dbReference type="EMBL" id="SBIJ01000001">
    <property type="protein sequence ID" value="TNH45123.1"/>
    <property type="molecule type" value="Genomic_DNA"/>
</dbReference>
<accession>A0A5C4RLW5</accession>
<comment type="caution">
    <text evidence="2">The sequence shown here is derived from an EMBL/GenBank/DDBJ whole genome shotgun (WGS) entry which is preliminary data.</text>
</comment>
<reference evidence="2 3" key="1">
    <citation type="submission" date="2019-01" db="EMBL/GenBank/DDBJ databases">
        <title>Draft genome assembly of Photorhabdus luminescens subsp. sonorensis Caborca.</title>
        <authorList>
            <person name="Duong D.A."/>
            <person name="Espinosa-Artiles P."/>
            <person name="Orozco R.A."/>
            <person name="Molnar I."/>
            <person name="Stock P."/>
        </authorList>
    </citation>
    <scope>NUCLEOTIDE SEQUENCE [LARGE SCALE GENOMIC DNA]</scope>
    <source>
        <strain evidence="2 3">Caborca</strain>
    </source>
</reference>
<evidence type="ECO:0000313" key="2">
    <source>
        <dbReference type="EMBL" id="TNH45123.1"/>
    </source>
</evidence>
<organism evidence="2 3">
    <name type="scientific">Photorhabdus luminescens subsp. sonorensis</name>
    <dbReference type="NCBI Taxonomy" id="1173677"/>
    <lineage>
        <taxon>Bacteria</taxon>
        <taxon>Pseudomonadati</taxon>
        <taxon>Pseudomonadota</taxon>
        <taxon>Gammaproteobacteria</taxon>
        <taxon>Enterobacterales</taxon>
        <taxon>Morganellaceae</taxon>
        <taxon>Photorhabdus</taxon>
    </lineage>
</organism>
<dbReference type="AlphaFoldDB" id="A0A5C4RLW5"/>
<dbReference type="Proteomes" id="UP000307592">
    <property type="component" value="Unassembled WGS sequence"/>
</dbReference>
<evidence type="ECO:0000259" key="1">
    <source>
        <dbReference type="Pfam" id="PF13503"/>
    </source>
</evidence>
<protein>
    <submittedName>
        <fullName evidence="2">DUF4123 domain-containing protein</fullName>
    </submittedName>
</protein>
<dbReference type="Pfam" id="PF13503">
    <property type="entry name" value="DUF4123"/>
    <property type="match status" value="1"/>
</dbReference>
<proteinExistence type="predicted"/>
<feature type="domain" description="DUF4123" evidence="1">
    <location>
        <begin position="38"/>
        <end position="150"/>
    </location>
</feature>
<dbReference type="InterPro" id="IPR025391">
    <property type="entry name" value="DUF4123"/>
</dbReference>
<dbReference type="RefSeq" id="WP_139654099.1">
    <property type="nucleotide sequence ID" value="NZ_CAWOQH010000001.1"/>
</dbReference>